<evidence type="ECO:0000256" key="7">
    <source>
        <dbReference type="ARBA" id="ARBA00022806"/>
    </source>
</evidence>
<dbReference type="PROSITE" id="PS51192">
    <property type="entry name" value="HELICASE_ATP_BIND_1"/>
    <property type="match status" value="1"/>
</dbReference>
<dbReference type="InterPro" id="IPR038257">
    <property type="entry name" value="CRISPR-assoc_Cas3_HD_sf"/>
</dbReference>
<dbReference type="Proteomes" id="UP000239720">
    <property type="component" value="Unassembled WGS sequence"/>
</dbReference>
<dbReference type="GO" id="GO:0003677">
    <property type="term" value="F:DNA binding"/>
    <property type="evidence" value="ECO:0007669"/>
    <property type="project" value="InterPro"/>
</dbReference>
<dbReference type="SUPFAM" id="SSF52540">
    <property type="entry name" value="P-loop containing nucleoside triphosphate hydrolases"/>
    <property type="match status" value="1"/>
</dbReference>
<dbReference type="InterPro" id="IPR001650">
    <property type="entry name" value="Helicase_C-like"/>
</dbReference>
<dbReference type="PANTHER" id="PTHR24031">
    <property type="entry name" value="RNA HELICASE"/>
    <property type="match status" value="1"/>
</dbReference>
<dbReference type="GO" id="GO:0004386">
    <property type="term" value="F:helicase activity"/>
    <property type="evidence" value="ECO:0007669"/>
    <property type="project" value="UniProtKB-KW"/>
</dbReference>
<dbReference type="InterPro" id="IPR006935">
    <property type="entry name" value="Helicase/UvrB_N"/>
</dbReference>
<dbReference type="EMBL" id="NEMB01000003">
    <property type="protein sequence ID" value="PQQ66822.1"/>
    <property type="molecule type" value="Genomic_DNA"/>
</dbReference>
<proteinExistence type="inferred from homology"/>
<keyword evidence="3" id="KW-0540">Nuclease</keyword>
<keyword evidence="5" id="KW-0547">Nucleotide-binding</keyword>
<dbReference type="GO" id="GO:0051607">
    <property type="term" value="P:defense response to virus"/>
    <property type="evidence" value="ECO:0007669"/>
    <property type="project" value="UniProtKB-KW"/>
</dbReference>
<comment type="similarity">
    <text evidence="2">In the central section; belongs to the CRISPR-associated helicase Cas3 family.</text>
</comment>
<dbReference type="Gene3D" id="3.40.50.300">
    <property type="entry name" value="P-loop containing nucleotide triphosphate hydrolases"/>
    <property type="match status" value="2"/>
</dbReference>
<comment type="similarity">
    <text evidence="1">In the N-terminal section; belongs to the CRISPR-associated nuclease Cas3-HD family.</text>
</comment>
<keyword evidence="4" id="KW-0479">Metal-binding</keyword>
<dbReference type="SMART" id="SM00487">
    <property type="entry name" value="DEXDc"/>
    <property type="match status" value="1"/>
</dbReference>
<keyword evidence="6" id="KW-0378">Hydrolase</keyword>
<feature type="domain" description="Helicase C-terminal" evidence="11">
    <location>
        <begin position="497"/>
        <end position="667"/>
    </location>
</feature>
<evidence type="ECO:0000259" key="10">
    <source>
        <dbReference type="PROSITE" id="PS51192"/>
    </source>
</evidence>
<protein>
    <submittedName>
        <fullName evidence="13">CRISPR-associated helicase/endonuclease Cas3</fullName>
    </submittedName>
</protein>
<dbReference type="CDD" id="cd17930">
    <property type="entry name" value="DEXHc_cas3"/>
    <property type="match status" value="1"/>
</dbReference>
<accession>A0A2S8RAK1</accession>
<evidence type="ECO:0000256" key="1">
    <source>
        <dbReference type="ARBA" id="ARBA00006847"/>
    </source>
</evidence>
<keyword evidence="9" id="KW-0051">Antiviral defense</keyword>
<evidence type="ECO:0000256" key="5">
    <source>
        <dbReference type="ARBA" id="ARBA00022741"/>
    </source>
</evidence>
<dbReference type="NCBIfam" id="TIGR01587">
    <property type="entry name" value="cas3_core"/>
    <property type="match status" value="1"/>
</dbReference>
<dbReference type="InterPro" id="IPR014001">
    <property type="entry name" value="Helicase_ATP-bd"/>
</dbReference>
<dbReference type="PROSITE" id="PS51194">
    <property type="entry name" value="HELICASE_CTER"/>
    <property type="match status" value="1"/>
</dbReference>
<dbReference type="GO" id="GO:0016787">
    <property type="term" value="F:hydrolase activity"/>
    <property type="evidence" value="ECO:0007669"/>
    <property type="project" value="UniProtKB-KW"/>
</dbReference>
<dbReference type="InterPro" id="IPR006474">
    <property type="entry name" value="Helicase_Cas3_CRISPR-ass_core"/>
</dbReference>
<dbReference type="OrthoDB" id="9810236at2"/>
<feature type="domain" description="HD Cas3-type" evidence="12">
    <location>
        <begin position="3"/>
        <end position="210"/>
    </location>
</feature>
<evidence type="ECO:0000256" key="3">
    <source>
        <dbReference type="ARBA" id="ARBA00022722"/>
    </source>
</evidence>
<name>A0A2S8RAK1_9FIRM</name>
<gene>
    <name evidence="13" type="ORF">B9R14_08750</name>
</gene>
<dbReference type="InterPro" id="IPR027417">
    <property type="entry name" value="P-loop_NTPase"/>
</dbReference>
<dbReference type="SMART" id="SM00490">
    <property type="entry name" value="HELICc"/>
    <property type="match status" value="1"/>
</dbReference>
<dbReference type="PROSITE" id="PS51643">
    <property type="entry name" value="HD_CAS3"/>
    <property type="match status" value="1"/>
</dbReference>
<dbReference type="GO" id="GO:0004519">
    <property type="term" value="F:endonuclease activity"/>
    <property type="evidence" value="ECO:0007669"/>
    <property type="project" value="UniProtKB-KW"/>
</dbReference>
<evidence type="ECO:0000256" key="6">
    <source>
        <dbReference type="ARBA" id="ARBA00022801"/>
    </source>
</evidence>
<dbReference type="AlphaFoldDB" id="A0A2S8RAK1"/>
<dbReference type="Pfam" id="PF04851">
    <property type="entry name" value="ResIII"/>
    <property type="match status" value="1"/>
</dbReference>
<evidence type="ECO:0000259" key="12">
    <source>
        <dbReference type="PROSITE" id="PS51643"/>
    </source>
</evidence>
<keyword evidence="7" id="KW-0347">Helicase</keyword>
<sequence>MLLSHPEKPLFNHLQNVYLIGDCILKQKKTRFKNFSEDAVRQLNMLNLLTHDLGKATSYFQEYIRDVDISPLKNDEKKRHGLLSGVLTFKIVRKVMEDECLAFLSYMVVSKHHGELDDFKNFISVLSGDEKNINLLMKQFESIDKDKLNEVIKGLGIDFDISNYTANEFKEDINYLISRKVKKKVKKLLGFETFLLVDYLFSLLIFSDKLEAIYSSENMSIEGFIEKTIKRPKLSSDCVEKYKESLEIKNIQMANWRERAYKDVLRSVENLSLEEKILSINLPTGSGKTLTALKSALRLKERLIEEKGYNPRIIYVLPFTSIIEQNFDVFQKVLGTTESNVLLKHHYLSERVYKWEREGEKEIYSDAVSEHLVESWDSEIVVSTFVQLLHSIFTNRNRKLKKFHNIVNSIIILDEVQSIPHRYWNLVRETFIAMAKYLNCYFIFMTATMPLIFSEENKEIYELARDKRKYFAEFDRITIDAGRVSEKMTMDQYKEMLLEDIYRYEKNDFLIVMNTIRTSIEIYSFMKDEFEDEAEIYYLSTNIIPKERLRRIKNIKKSKNRKIIISTQMIEAGVDIDIDRVYRDFGPMDSINQTAGRCNREWGGKKGVVTLVNLVNEDHYDRPFAGYIYDNVLMEETKNALSGLERIEEKEIFSLAEKYYKGLKDHGSDESQKLLDCIKELGYREAFEYKKEDKNSQVFELIRQEFKTVDVFVEIDDDAAKVWQEYQKIKKMKDRFERKRKLNQHKKDLYMYVLSLPEFAVKKQVDIDEKDITFINSEMVFNTYDKDTGFMRDTEKDYFF</sequence>
<keyword evidence="13" id="KW-0255">Endonuclease</keyword>
<dbReference type="NCBIfam" id="TIGR01596">
    <property type="entry name" value="cas3_HD"/>
    <property type="match status" value="1"/>
</dbReference>
<evidence type="ECO:0000313" key="14">
    <source>
        <dbReference type="Proteomes" id="UP000239720"/>
    </source>
</evidence>
<organism evidence="13 14">
    <name type="scientific">Acetivibrio saccincola</name>
    <dbReference type="NCBI Taxonomy" id="1677857"/>
    <lineage>
        <taxon>Bacteria</taxon>
        <taxon>Bacillati</taxon>
        <taxon>Bacillota</taxon>
        <taxon>Clostridia</taxon>
        <taxon>Eubacteriales</taxon>
        <taxon>Oscillospiraceae</taxon>
        <taxon>Acetivibrio</taxon>
    </lineage>
</organism>
<dbReference type="Gene3D" id="1.10.3210.30">
    <property type="match status" value="1"/>
</dbReference>
<evidence type="ECO:0000256" key="8">
    <source>
        <dbReference type="ARBA" id="ARBA00022840"/>
    </source>
</evidence>
<evidence type="ECO:0000256" key="9">
    <source>
        <dbReference type="ARBA" id="ARBA00023118"/>
    </source>
</evidence>
<dbReference type="Pfam" id="PF22590">
    <property type="entry name" value="Cas3-like_C_2"/>
    <property type="match status" value="1"/>
</dbReference>
<reference evidence="13 14" key="1">
    <citation type="journal article" date="2018" name="Syst. Appl. Microbiol.">
        <title>Characterization and high-quality draft genome sequence of Herbivorax saccincola A7, an anaerobic, alkaliphilic, thermophilic, cellulolytic, and xylanolytic bacterium.</title>
        <authorList>
            <person name="Aikawa S."/>
            <person name="Baramee S."/>
            <person name="Sermsathanaswadi J."/>
            <person name="Thianheng P."/>
            <person name="Tachaapaikoon C."/>
            <person name="Shikata A."/>
            <person name="Waeonukul R."/>
            <person name="Pason P."/>
            <person name="Ratanakhanokchai K."/>
            <person name="Kosugi A."/>
        </authorList>
    </citation>
    <scope>NUCLEOTIDE SEQUENCE [LARGE SCALE GENOMIC DNA]</scope>
    <source>
        <strain evidence="13 14">A7</strain>
    </source>
</reference>
<dbReference type="InterPro" id="IPR054712">
    <property type="entry name" value="Cas3-like_dom"/>
</dbReference>
<evidence type="ECO:0000256" key="4">
    <source>
        <dbReference type="ARBA" id="ARBA00022723"/>
    </source>
</evidence>
<keyword evidence="8" id="KW-0067">ATP-binding</keyword>
<dbReference type="InterPro" id="IPR006483">
    <property type="entry name" value="CRISPR-assoc_Cas3_HD"/>
</dbReference>
<evidence type="ECO:0000313" key="13">
    <source>
        <dbReference type="EMBL" id="PQQ66822.1"/>
    </source>
</evidence>
<dbReference type="GO" id="GO:0046872">
    <property type="term" value="F:metal ion binding"/>
    <property type="evidence" value="ECO:0007669"/>
    <property type="project" value="UniProtKB-KW"/>
</dbReference>
<feature type="domain" description="Helicase ATP-binding" evidence="10">
    <location>
        <begin position="269"/>
        <end position="450"/>
    </location>
</feature>
<dbReference type="GO" id="GO:0005524">
    <property type="term" value="F:ATP binding"/>
    <property type="evidence" value="ECO:0007669"/>
    <property type="project" value="UniProtKB-KW"/>
</dbReference>
<dbReference type="RefSeq" id="WP_105368052.1">
    <property type="nucleotide sequence ID" value="NZ_NEMB01000003.1"/>
</dbReference>
<dbReference type="CDD" id="cd09641">
    <property type="entry name" value="Cas3''_I"/>
    <property type="match status" value="1"/>
</dbReference>
<evidence type="ECO:0000259" key="11">
    <source>
        <dbReference type="PROSITE" id="PS51194"/>
    </source>
</evidence>
<comment type="caution">
    <text evidence="13">The sequence shown here is derived from an EMBL/GenBank/DDBJ whole genome shotgun (WGS) entry which is preliminary data.</text>
</comment>
<dbReference type="Pfam" id="PF18019">
    <property type="entry name" value="Cas3_HD"/>
    <property type="match status" value="1"/>
</dbReference>
<evidence type="ECO:0000256" key="2">
    <source>
        <dbReference type="ARBA" id="ARBA00009046"/>
    </source>
</evidence>